<dbReference type="EMBL" id="CP140154">
    <property type="protein sequence ID" value="WQG92929.1"/>
    <property type="molecule type" value="Genomic_DNA"/>
</dbReference>
<dbReference type="GO" id="GO:0009279">
    <property type="term" value="C:cell outer membrane"/>
    <property type="evidence" value="ECO:0007669"/>
    <property type="project" value="UniProtKB-SubCell"/>
</dbReference>
<accession>A0A1K1PY75</accession>
<evidence type="ECO:0000256" key="5">
    <source>
        <dbReference type="ARBA" id="ARBA00023237"/>
    </source>
</evidence>
<dbReference type="InterPro" id="IPR012944">
    <property type="entry name" value="SusD_RagB_dom"/>
</dbReference>
<dbReference type="Pfam" id="PF14322">
    <property type="entry name" value="SusD-like_3"/>
    <property type="match status" value="1"/>
</dbReference>
<dbReference type="AlphaFoldDB" id="A0A1K1PY75"/>
<dbReference type="Gene3D" id="1.25.40.390">
    <property type="match status" value="1"/>
</dbReference>
<feature type="domain" description="SusD-like N-terminal" evidence="7">
    <location>
        <begin position="21"/>
        <end position="221"/>
    </location>
</feature>
<comment type="similarity">
    <text evidence="2">Belongs to the SusD family.</text>
</comment>
<dbReference type="Pfam" id="PF07980">
    <property type="entry name" value="SusD_RagB"/>
    <property type="match status" value="1"/>
</dbReference>
<feature type="domain" description="RagB/SusD" evidence="6">
    <location>
        <begin position="333"/>
        <end position="492"/>
    </location>
</feature>
<organism evidence="8 10">
    <name type="scientific">Chitinophaga sancti</name>
    <dbReference type="NCBI Taxonomy" id="1004"/>
    <lineage>
        <taxon>Bacteria</taxon>
        <taxon>Pseudomonadati</taxon>
        <taxon>Bacteroidota</taxon>
        <taxon>Chitinophagia</taxon>
        <taxon>Chitinophagales</taxon>
        <taxon>Chitinophagaceae</taxon>
        <taxon>Chitinophaga</taxon>
    </lineage>
</organism>
<evidence type="ECO:0000256" key="3">
    <source>
        <dbReference type="ARBA" id="ARBA00022729"/>
    </source>
</evidence>
<evidence type="ECO:0000256" key="1">
    <source>
        <dbReference type="ARBA" id="ARBA00004442"/>
    </source>
</evidence>
<protein>
    <submittedName>
        <fullName evidence="9">RagB/SusD family nutrient uptake outer membrane protein</fullName>
    </submittedName>
    <submittedName>
        <fullName evidence="8">Starch-binding associating with outer membrane</fullName>
    </submittedName>
</protein>
<evidence type="ECO:0000313" key="9">
    <source>
        <dbReference type="EMBL" id="WQG92929.1"/>
    </source>
</evidence>
<dbReference type="EMBL" id="FPIZ01000006">
    <property type="protein sequence ID" value="SFW52436.1"/>
    <property type="molecule type" value="Genomic_DNA"/>
</dbReference>
<dbReference type="SUPFAM" id="SSF48452">
    <property type="entry name" value="TPR-like"/>
    <property type="match status" value="1"/>
</dbReference>
<sequence length="493" mass="55498">MNRSIIVLLSLSLMGMTGCSKFLEEKNPSSITMDNYYKNATQAQSAVDGAYEQLRVFQNGDGYGETPWISMEMLVGHAKTLGQSTYNSSMIKHTAGTSDPVFMSVWKGFYNGISNCNVAIQHIPDVSMDETQKSNLMGQLYFLRAFYYYQLVRLYGDVPLVLQGVSATSPELYPSRTATAAIYDQIVKDLQAAESSKMATTNITGRASIMAAKSLLSSVYLTMAGYPLQKGTSYYQLAADKAAEVIDGGGYQLFTSYAYLHDRAHKNGSEFIMQVQYSGSIISNNIARLIIPEKIGISKFGDEYGALMPYNQFVASYETGDKRTEEKQFFFTNYNGRDFGEYALYKYWLEEAANPSTGDANSDENWTLFRLPEIMLIYAEASNEVSGPTEKAYAQINAIRARANLSALSGLSKADFRQQVWKERYHELAFEDKAYFDIQRTHMMYDLPNNVFVDATSKANIQGITFTTKYYTWPLPQNELDANKNLTQNEEWK</sequence>
<evidence type="ECO:0000259" key="6">
    <source>
        <dbReference type="Pfam" id="PF07980"/>
    </source>
</evidence>
<keyword evidence="11" id="KW-1185">Reference proteome</keyword>
<reference evidence="8 10" key="1">
    <citation type="submission" date="2016-11" db="EMBL/GenBank/DDBJ databases">
        <authorList>
            <person name="Jaros S."/>
            <person name="Januszkiewicz K."/>
            <person name="Wedrychowicz H."/>
        </authorList>
    </citation>
    <scope>NUCLEOTIDE SEQUENCE [LARGE SCALE GENOMIC DNA]</scope>
    <source>
        <strain evidence="8 10">DSM 784</strain>
    </source>
</reference>
<evidence type="ECO:0000256" key="2">
    <source>
        <dbReference type="ARBA" id="ARBA00006275"/>
    </source>
</evidence>
<evidence type="ECO:0000313" key="11">
    <source>
        <dbReference type="Proteomes" id="UP001326715"/>
    </source>
</evidence>
<dbReference type="InterPro" id="IPR011990">
    <property type="entry name" value="TPR-like_helical_dom_sf"/>
</dbReference>
<reference evidence="9 11" key="2">
    <citation type="submission" date="2023-11" db="EMBL/GenBank/DDBJ databases">
        <title>MicrobeMod: A computational toolkit for identifying prokaryotic methylation and restriction-modification with nanopore sequencing.</title>
        <authorList>
            <person name="Crits-Christoph A."/>
            <person name="Kang S.C."/>
            <person name="Lee H."/>
            <person name="Ostrov N."/>
        </authorList>
    </citation>
    <scope>NUCLEOTIDE SEQUENCE [LARGE SCALE GENOMIC DNA]</scope>
    <source>
        <strain evidence="9 11">ATCC 23090</strain>
    </source>
</reference>
<dbReference type="RefSeq" id="WP_083571507.1">
    <property type="nucleotide sequence ID" value="NZ_CP139972.1"/>
</dbReference>
<evidence type="ECO:0000259" key="7">
    <source>
        <dbReference type="Pfam" id="PF14322"/>
    </source>
</evidence>
<dbReference type="PROSITE" id="PS51257">
    <property type="entry name" value="PROKAR_LIPOPROTEIN"/>
    <property type="match status" value="1"/>
</dbReference>
<evidence type="ECO:0000313" key="10">
    <source>
        <dbReference type="Proteomes" id="UP000183788"/>
    </source>
</evidence>
<comment type="subcellular location">
    <subcellularLocation>
        <location evidence="1">Cell outer membrane</location>
    </subcellularLocation>
</comment>
<gene>
    <name evidence="8" type="ORF">SAMN05661012_02356</name>
    <name evidence="9" type="ORF">SR876_15520</name>
</gene>
<keyword evidence="3" id="KW-0732">Signal</keyword>
<dbReference type="Proteomes" id="UP000183788">
    <property type="component" value="Unassembled WGS sequence"/>
</dbReference>
<keyword evidence="4" id="KW-0472">Membrane</keyword>
<dbReference type="InterPro" id="IPR033985">
    <property type="entry name" value="SusD-like_N"/>
</dbReference>
<dbReference type="STRING" id="1004.SAMN05661012_02356"/>
<dbReference type="Proteomes" id="UP001326715">
    <property type="component" value="Chromosome"/>
</dbReference>
<keyword evidence="5" id="KW-0998">Cell outer membrane</keyword>
<dbReference type="CDD" id="cd08977">
    <property type="entry name" value="SusD"/>
    <property type="match status" value="1"/>
</dbReference>
<proteinExistence type="inferred from homology"/>
<name>A0A1K1PY75_9BACT</name>
<evidence type="ECO:0000256" key="4">
    <source>
        <dbReference type="ARBA" id="ARBA00023136"/>
    </source>
</evidence>
<evidence type="ECO:0000313" key="8">
    <source>
        <dbReference type="EMBL" id="SFW52436.1"/>
    </source>
</evidence>